<dbReference type="InterPro" id="IPR045860">
    <property type="entry name" value="Snake_toxin-like_sf"/>
</dbReference>
<name>A0AAV4WKN5_CAEEX</name>
<keyword evidence="2" id="KW-1015">Disulfide bond</keyword>
<keyword evidence="3" id="KW-1133">Transmembrane helix</keyword>
<dbReference type="EMBL" id="BPLR01016238">
    <property type="protein sequence ID" value="GIY82339.1"/>
    <property type="molecule type" value="Genomic_DNA"/>
</dbReference>
<feature type="transmembrane region" description="Helical" evidence="3">
    <location>
        <begin position="125"/>
        <end position="142"/>
    </location>
</feature>
<protein>
    <submittedName>
        <fullName evidence="5">Uncharacterized protein</fullName>
    </submittedName>
</protein>
<comment type="caution">
    <text evidence="5">The sequence shown here is derived from an EMBL/GenBank/DDBJ whole genome shotgun (WGS) entry which is preliminary data.</text>
</comment>
<feature type="chain" id="PRO_5043775118" evidence="4">
    <location>
        <begin position="21"/>
        <end position="146"/>
    </location>
</feature>
<dbReference type="Proteomes" id="UP001054945">
    <property type="component" value="Unassembled WGS sequence"/>
</dbReference>
<keyword evidence="1 4" id="KW-0732">Signal</keyword>
<dbReference type="PANTHER" id="PTHR10036">
    <property type="entry name" value="CD59 GLYCOPROTEIN"/>
    <property type="match status" value="1"/>
</dbReference>
<proteinExistence type="predicted"/>
<evidence type="ECO:0000256" key="3">
    <source>
        <dbReference type="SAM" id="Phobius"/>
    </source>
</evidence>
<evidence type="ECO:0000313" key="5">
    <source>
        <dbReference type="EMBL" id="GIY82339.1"/>
    </source>
</evidence>
<sequence>MRTLFIYALDLVFLLPFIFGVDSTVGDLKCYQCEVRESAQCTDKYLLPCPANQAYDRCQTRIHKTKNDDAWIYKSCTLAPCSLRDESQTSGLGLNHCDRSQEEYDCVSCCKENGCNTGRGAMCRPTLITIITAILLASFLSMQRFG</sequence>
<keyword evidence="3" id="KW-0472">Membrane</keyword>
<feature type="signal peptide" evidence="4">
    <location>
        <begin position="1"/>
        <end position="20"/>
    </location>
</feature>
<gene>
    <name evidence="5" type="primary">AVEN_253012_1</name>
    <name evidence="5" type="ORF">CEXT_745461</name>
</gene>
<organism evidence="5 6">
    <name type="scientific">Caerostris extrusa</name>
    <name type="common">Bark spider</name>
    <name type="synonym">Caerostris bankana</name>
    <dbReference type="NCBI Taxonomy" id="172846"/>
    <lineage>
        <taxon>Eukaryota</taxon>
        <taxon>Metazoa</taxon>
        <taxon>Ecdysozoa</taxon>
        <taxon>Arthropoda</taxon>
        <taxon>Chelicerata</taxon>
        <taxon>Arachnida</taxon>
        <taxon>Araneae</taxon>
        <taxon>Araneomorphae</taxon>
        <taxon>Entelegynae</taxon>
        <taxon>Araneoidea</taxon>
        <taxon>Araneidae</taxon>
        <taxon>Caerostris</taxon>
    </lineage>
</organism>
<keyword evidence="6" id="KW-1185">Reference proteome</keyword>
<evidence type="ECO:0000256" key="1">
    <source>
        <dbReference type="ARBA" id="ARBA00022729"/>
    </source>
</evidence>
<keyword evidence="3" id="KW-0812">Transmembrane</keyword>
<dbReference type="PANTHER" id="PTHR10036:SF3">
    <property type="entry name" value="PROTEIN SLEEPLESS-RELATED"/>
    <property type="match status" value="1"/>
</dbReference>
<dbReference type="SUPFAM" id="SSF57302">
    <property type="entry name" value="Snake toxin-like"/>
    <property type="match status" value="1"/>
</dbReference>
<evidence type="ECO:0000256" key="2">
    <source>
        <dbReference type="ARBA" id="ARBA00023157"/>
    </source>
</evidence>
<reference evidence="5 6" key="1">
    <citation type="submission" date="2021-06" db="EMBL/GenBank/DDBJ databases">
        <title>Caerostris extrusa draft genome.</title>
        <authorList>
            <person name="Kono N."/>
            <person name="Arakawa K."/>
        </authorList>
    </citation>
    <scope>NUCLEOTIDE SEQUENCE [LARGE SCALE GENOMIC DNA]</scope>
</reference>
<accession>A0AAV4WKN5</accession>
<dbReference type="AlphaFoldDB" id="A0AAV4WKN5"/>
<dbReference type="CDD" id="cd00117">
    <property type="entry name" value="TFP"/>
    <property type="match status" value="1"/>
</dbReference>
<evidence type="ECO:0000256" key="4">
    <source>
        <dbReference type="SAM" id="SignalP"/>
    </source>
</evidence>
<evidence type="ECO:0000313" key="6">
    <source>
        <dbReference type="Proteomes" id="UP001054945"/>
    </source>
</evidence>